<feature type="transmembrane region" description="Helical" evidence="1">
    <location>
        <begin position="83"/>
        <end position="101"/>
    </location>
</feature>
<evidence type="ECO:0000313" key="2">
    <source>
        <dbReference type="EMBL" id="SHG22409.1"/>
    </source>
</evidence>
<protein>
    <submittedName>
        <fullName evidence="2">Uncharacterized protein</fullName>
    </submittedName>
</protein>
<dbReference type="STRING" id="930117.SAMN05216225_102117"/>
<keyword evidence="3" id="KW-1185">Reference proteome</keyword>
<keyword evidence="1" id="KW-0812">Transmembrane</keyword>
<sequence length="255" mass="29119">MKMNVSELIIRKLMVTFVTTLVVSLILSVIYVGIPEHPYNLGNQFIGWSFFYCMYVGAIILIYGNFVSVILEFAMNKWFPGRNSIYVLLHGLFGSANIILFMGMWSLLISGVFAAILYALIDRWIHYRFNQQKGVKVLIASPVIIYVLMWGTLQILSPSLPPFTEEDAVEFATSGEGTVIDNFPEEIDTWSGQSGDYQVVRETSVEEWKKEEYIVTFTESWKNNNENGSWYLSYIVKRGSSTLYDQGGEAPLYQK</sequence>
<proteinExistence type="predicted"/>
<feature type="transmembrane region" description="Helical" evidence="1">
    <location>
        <begin position="46"/>
        <end position="71"/>
    </location>
</feature>
<reference evidence="2 3" key="1">
    <citation type="submission" date="2016-11" db="EMBL/GenBank/DDBJ databases">
        <authorList>
            <person name="Jaros S."/>
            <person name="Januszkiewicz K."/>
            <person name="Wedrychowicz H."/>
        </authorList>
    </citation>
    <scope>NUCLEOTIDE SEQUENCE [LARGE SCALE GENOMIC DNA]</scope>
    <source>
        <strain evidence="2 3">IBRC-M 10683</strain>
    </source>
</reference>
<gene>
    <name evidence="2" type="ORF">SAMN05216225_102117</name>
</gene>
<evidence type="ECO:0000313" key="3">
    <source>
        <dbReference type="Proteomes" id="UP000183988"/>
    </source>
</evidence>
<feature type="transmembrane region" description="Helical" evidence="1">
    <location>
        <begin position="137"/>
        <end position="156"/>
    </location>
</feature>
<dbReference type="EMBL" id="FQVW01000021">
    <property type="protein sequence ID" value="SHG22409.1"/>
    <property type="molecule type" value="Genomic_DNA"/>
</dbReference>
<keyword evidence="1" id="KW-0472">Membrane</keyword>
<feature type="transmembrane region" description="Helical" evidence="1">
    <location>
        <begin position="12"/>
        <end position="34"/>
    </location>
</feature>
<evidence type="ECO:0000256" key="1">
    <source>
        <dbReference type="SAM" id="Phobius"/>
    </source>
</evidence>
<feature type="transmembrane region" description="Helical" evidence="1">
    <location>
        <begin position="107"/>
        <end position="125"/>
    </location>
</feature>
<name>A0A1M5I2X7_9BACI</name>
<accession>A0A1M5I2X7</accession>
<dbReference type="RefSeq" id="WP_072890461.1">
    <property type="nucleotide sequence ID" value="NZ_FQVW01000021.1"/>
</dbReference>
<dbReference type="Proteomes" id="UP000183988">
    <property type="component" value="Unassembled WGS sequence"/>
</dbReference>
<dbReference type="AlphaFoldDB" id="A0A1M5I2X7"/>
<keyword evidence="1" id="KW-1133">Transmembrane helix</keyword>
<dbReference type="OrthoDB" id="2447037at2"/>
<organism evidence="2 3">
    <name type="scientific">Ornithinibacillus halophilus</name>
    <dbReference type="NCBI Taxonomy" id="930117"/>
    <lineage>
        <taxon>Bacteria</taxon>
        <taxon>Bacillati</taxon>
        <taxon>Bacillota</taxon>
        <taxon>Bacilli</taxon>
        <taxon>Bacillales</taxon>
        <taxon>Bacillaceae</taxon>
        <taxon>Ornithinibacillus</taxon>
    </lineage>
</organism>